<dbReference type="PROSITE" id="PS51885">
    <property type="entry name" value="NEPRILYSIN"/>
    <property type="match status" value="1"/>
</dbReference>
<dbReference type="InterPro" id="IPR024079">
    <property type="entry name" value="MetalloPept_cat_dom_sf"/>
</dbReference>
<dbReference type="EMBL" id="OX597821">
    <property type="protein sequence ID" value="CAI9726476.1"/>
    <property type="molecule type" value="Genomic_DNA"/>
</dbReference>
<feature type="domain" description="Peptidase M13 C-terminal" evidence="2">
    <location>
        <begin position="207"/>
        <end position="399"/>
    </location>
</feature>
<dbReference type="PANTHER" id="PTHR11733">
    <property type="entry name" value="ZINC METALLOPROTEASE FAMILY M13 NEPRILYSIN-RELATED"/>
    <property type="match status" value="1"/>
</dbReference>
<dbReference type="GO" id="GO:0016485">
    <property type="term" value="P:protein processing"/>
    <property type="evidence" value="ECO:0007669"/>
    <property type="project" value="TreeGrafter"/>
</dbReference>
<protein>
    <submittedName>
        <fullName evidence="3">Membrane metallo-endopeptidase-like 1</fullName>
    </submittedName>
</protein>
<organism evidence="3 4">
    <name type="scientific">Octopus vulgaris</name>
    <name type="common">Common octopus</name>
    <dbReference type="NCBI Taxonomy" id="6645"/>
    <lineage>
        <taxon>Eukaryota</taxon>
        <taxon>Metazoa</taxon>
        <taxon>Spiralia</taxon>
        <taxon>Lophotrochozoa</taxon>
        <taxon>Mollusca</taxon>
        <taxon>Cephalopoda</taxon>
        <taxon>Coleoidea</taxon>
        <taxon>Octopodiformes</taxon>
        <taxon>Octopoda</taxon>
        <taxon>Incirrata</taxon>
        <taxon>Octopodidae</taxon>
        <taxon>Octopus</taxon>
    </lineage>
</organism>
<sequence length="400" mass="45477">MSIAAYIVAIVSMCSSSGGGSNSNSSMGSDRGSIGSWASDSCDIRIVVIVVLAESNCSVLRIKSRMFSFSNTQGERKGEQVLNRRKLPSRVEAFAYMPAKIHRNLTFHRNQIKMDVYRRQKNLLLKGNLPRTTGPEYVVYDSTALRKVFPKLFLARIFDDILKKSDKSVETFTFTIEDVKLMINLSNLITGTDIGKSVSQTDDLPAYIKRIRSIHVPLASLQLPLFTKDEHMVRNFAGLGFLIGCEIFRDFEIAGNNFSMDLWLSEQSYRRYQKLKNDFINKFTQRQNQSQTTSVNDIIADEFGFKVASKAFLLWNSENIIVDENLPALKMKHLKTFYSVFARIFCSSEESNPQNYADSKRIFAPNTERVHKILQNSEWFAKAFQCPEGASMNPQPKVEL</sequence>
<dbReference type="InterPro" id="IPR000718">
    <property type="entry name" value="Peptidase_M13"/>
</dbReference>
<dbReference type="Gene3D" id="3.40.390.10">
    <property type="entry name" value="Collagenase (Catalytic Domain)"/>
    <property type="match status" value="1"/>
</dbReference>
<gene>
    <name evidence="3" type="ORF">OCTVUL_1B018308</name>
</gene>
<comment type="similarity">
    <text evidence="1">Belongs to the peptidase M13 family.</text>
</comment>
<evidence type="ECO:0000313" key="3">
    <source>
        <dbReference type="EMBL" id="CAI9726476.1"/>
    </source>
</evidence>
<evidence type="ECO:0000256" key="1">
    <source>
        <dbReference type="ARBA" id="ARBA00007357"/>
    </source>
</evidence>
<keyword evidence="4" id="KW-1185">Reference proteome</keyword>
<dbReference type="GO" id="GO:0005886">
    <property type="term" value="C:plasma membrane"/>
    <property type="evidence" value="ECO:0007669"/>
    <property type="project" value="TreeGrafter"/>
</dbReference>
<evidence type="ECO:0000259" key="2">
    <source>
        <dbReference type="Pfam" id="PF01431"/>
    </source>
</evidence>
<accession>A0AA36B3G7</accession>
<dbReference type="AlphaFoldDB" id="A0AA36B3G7"/>
<dbReference type="SUPFAM" id="SSF55486">
    <property type="entry name" value="Metalloproteases ('zincins'), catalytic domain"/>
    <property type="match status" value="1"/>
</dbReference>
<reference evidence="3" key="1">
    <citation type="submission" date="2023-08" db="EMBL/GenBank/DDBJ databases">
        <authorList>
            <person name="Alioto T."/>
            <person name="Alioto T."/>
            <person name="Gomez Garrido J."/>
        </authorList>
    </citation>
    <scope>NUCLEOTIDE SEQUENCE</scope>
</reference>
<dbReference type="InterPro" id="IPR018497">
    <property type="entry name" value="Peptidase_M13_C"/>
</dbReference>
<dbReference type="PANTHER" id="PTHR11733:SF167">
    <property type="entry name" value="FI17812P1-RELATED"/>
    <property type="match status" value="1"/>
</dbReference>
<dbReference type="GO" id="GO:0004222">
    <property type="term" value="F:metalloendopeptidase activity"/>
    <property type="evidence" value="ECO:0007669"/>
    <property type="project" value="InterPro"/>
</dbReference>
<dbReference type="Proteomes" id="UP001162480">
    <property type="component" value="Chromosome 8"/>
</dbReference>
<name>A0AA36B3G7_OCTVU</name>
<dbReference type="Pfam" id="PF01431">
    <property type="entry name" value="Peptidase_M13"/>
    <property type="match status" value="1"/>
</dbReference>
<evidence type="ECO:0000313" key="4">
    <source>
        <dbReference type="Proteomes" id="UP001162480"/>
    </source>
</evidence>
<proteinExistence type="inferred from homology"/>